<gene>
    <name evidence="5" type="ORF">SAMN05444921_101410</name>
</gene>
<evidence type="ECO:0000313" key="5">
    <source>
        <dbReference type="EMBL" id="SDL80087.1"/>
    </source>
</evidence>
<keyword evidence="2" id="KW-0547">Nucleotide-binding</keyword>
<dbReference type="GO" id="GO:0016887">
    <property type="term" value="F:ATP hydrolysis activity"/>
    <property type="evidence" value="ECO:0007669"/>
    <property type="project" value="InterPro"/>
</dbReference>
<dbReference type="InterPro" id="IPR003439">
    <property type="entry name" value="ABC_transporter-like_ATP-bd"/>
</dbReference>
<dbReference type="PANTHER" id="PTHR42794:SF2">
    <property type="entry name" value="ABC TRANSPORTER ATP-BINDING PROTEIN"/>
    <property type="match status" value="1"/>
</dbReference>
<dbReference type="SUPFAM" id="SSF52540">
    <property type="entry name" value="P-loop containing nucleoside triphosphate hydrolases"/>
    <property type="match status" value="1"/>
</dbReference>
<evidence type="ECO:0000256" key="2">
    <source>
        <dbReference type="ARBA" id="ARBA00022741"/>
    </source>
</evidence>
<proteinExistence type="predicted"/>
<dbReference type="PROSITE" id="PS50893">
    <property type="entry name" value="ABC_TRANSPORTER_2"/>
    <property type="match status" value="1"/>
</dbReference>
<dbReference type="EMBL" id="FNHI01000001">
    <property type="protein sequence ID" value="SDL80087.1"/>
    <property type="molecule type" value="Genomic_DNA"/>
</dbReference>
<protein>
    <submittedName>
        <fullName evidence="5">Iron complex transport system ATP-binding protein</fullName>
    </submittedName>
</protein>
<dbReference type="OrthoDB" id="4318785at2"/>
<dbReference type="RefSeq" id="WP_093652014.1">
    <property type="nucleotide sequence ID" value="NZ_FNHI01000001.1"/>
</dbReference>
<dbReference type="Gene3D" id="3.40.50.300">
    <property type="entry name" value="P-loop containing nucleotide triphosphate hydrolases"/>
    <property type="match status" value="1"/>
</dbReference>
<keyword evidence="6" id="KW-1185">Reference proteome</keyword>
<accession>A0A1G9N1T8</accession>
<dbReference type="FunFam" id="3.40.50.300:FF:000134">
    <property type="entry name" value="Iron-enterobactin ABC transporter ATP-binding protein"/>
    <property type="match status" value="1"/>
</dbReference>
<dbReference type="PANTHER" id="PTHR42794">
    <property type="entry name" value="HEMIN IMPORT ATP-BINDING PROTEIN HMUV"/>
    <property type="match status" value="1"/>
</dbReference>
<evidence type="ECO:0000256" key="3">
    <source>
        <dbReference type="ARBA" id="ARBA00022840"/>
    </source>
</evidence>
<keyword evidence="3 5" id="KW-0067">ATP-binding</keyword>
<dbReference type="PROSITE" id="PS00211">
    <property type="entry name" value="ABC_TRANSPORTER_1"/>
    <property type="match status" value="1"/>
</dbReference>
<evidence type="ECO:0000259" key="4">
    <source>
        <dbReference type="PROSITE" id="PS50893"/>
    </source>
</evidence>
<dbReference type="GeneID" id="40827743"/>
<dbReference type="AlphaFoldDB" id="A0A1G9N1T8"/>
<evidence type="ECO:0000313" key="6">
    <source>
        <dbReference type="Proteomes" id="UP000199063"/>
    </source>
</evidence>
<sequence>MTGTGAVGSPGSLTVADVSVVVDGRTLVEGVSLTAAPGEVVGLAGPNGAGKSTLLRTVYRALRPTSGRVLLDGEDVRRMPGKRLARRLAAVLQEAPGDFELSVYDVVAMGRTPHKRAFEGDSADDRAVVMGALAELGAGGLAGAPFGRLSGGEKQRVLIARALAQRAGTMVLDEPTNHLDLRHQLDALRLVRRLGVTAVVALHDLNLAAAFCDRICVMAGGRLVALGTPREVLTPALLAEVYRVEADVAEHPRTGVPHVTLLTGSERPHGPWGSPA</sequence>
<feature type="domain" description="ABC transporter" evidence="4">
    <location>
        <begin position="13"/>
        <end position="245"/>
    </location>
</feature>
<dbReference type="InterPro" id="IPR017871">
    <property type="entry name" value="ABC_transporter-like_CS"/>
</dbReference>
<dbReference type="CDD" id="cd03214">
    <property type="entry name" value="ABC_Iron-Siderophores_B12_Hemin"/>
    <property type="match status" value="1"/>
</dbReference>
<reference evidence="6" key="1">
    <citation type="submission" date="2016-10" db="EMBL/GenBank/DDBJ databases">
        <authorList>
            <person name="Varghese N."/>
            <person name="Submissions S."/>
        </authorList>
    </citation>
    <scope>NUCLEOTIDE SEQUENCE [LARGE SCALE GENOMIC DNA]</scope>
    <source>
        <strain evidence="6">CGMCC 4.7042</strain>
    </source>
</reference>
<dbReference type="Proteomes" id="UP000199063">
    <property type="component" value="Unassembled WGS sequence"/>
</dbReference>
<dbReference type="Pfam" id="PF00005">
    <property type="entry name" value="ABC_tran"/>
    <property type="match status" value="1"/>
</dbReference>
<evidence type="ECO:0000256" key="1">
    <source>
        <dbReference type="ARBA" id="ARBA00022448"/>
    </source>
</evidence>
<dbReference type="STRING" id="1196353.SAMN05444921_101410"/>
<dbReference type="SMART" id="SM00382">
    <property type="entry name" value="AAA"/>
    <property type="match status" value="1"/>
</dbReference>
<dbReference type="GO" id="GO:0005524">
    <property type="term" value="F:ATP binding"/>
    <property type="evidence" value="ECO:0007669"/>
    <property type="project" value="UniProtKB-KW"/>
</dbReference>
<keyword evidence="1" id="KW-0813">Transport</keyword>
<dbReference type="InterPro" id="IPR027417">
    <property type="entry name" value="P-loop_NTPase"/>
</dbReference>
<dbReference type="InterPro" id="IPR003593">
    <property type="entry name" value="AAA+_ATPase"/>
</dbReference>
<organism evidence="5 6">
    <name type="scientific">Streptomyces wuyuanensis</name>
    <dbReference type="NCBI Taxonomy" id="1196353"/>
    <lineage>
        <taxon>Bacteria</taxon>
        <taxon>Bacillati</taxon>
        <taxon>Actinomycetota</taxon>
        <taxon>Actinomycetes</taxon>
        <taxon>Kitasatosporales</taxon>
        <taxon>Streptomycetaceae</taxon>
        <taxon>Streptomyces</taxon>
    </lineage>
</organism>
<name>A0A1G9N1T8_9ACTN</name>